<organism evidence="1 2">
    <name type="scientific">Mycolicibacterium aubagnense</name>
    <dbReference type="NCBI Taxonomy" id="319707"/>
    <lineage>
        <taxon>Bacteria</taxon>
        <taxon>Bacillati</taxon>
        <taxon>Actinomycetota</taxon>
        <taxon>Actinomycetes</taxon>
        <taxon>Mycobacteriales</taxon>
        <taxon>Mycobacteriaceae</taxon>
        <taxon>Mycolicibacterium</taxon>
    </lineage>
</organism>
<accession>A0ABN5Z3Z4</accession>
<dbReference type="RefSeq" id="WP_138233518.1">
    <property type="nucleotide sequence ID" value="NZ_AP022577.1"/>
</dbReference>
<proteinExistence type="predicted"/>
<reference evidence="1 2" key="1">
    <citation type="journal article" date="2019" name="Emerg. Microbes Infect.">
        <title>Comprehensive subspecies identification of 175 nontuberculous mycobacteria species based on 7547 genomic profiles.</title>
        <authorList>
            <person name="Matsumoto Y."/>
            <person name="Kinjo T."/>
            <person name="Motooka D."/>
            <person name="Nabeya D."/>
            <person name="Jung N."/>
            <person name="Uechi K."/>
            <person name="Horii T."/>
            <person name="Iida T."/>
            <person name="Fujita J."/>
            <person name="Nakamura S."/>
        </authorList>
    </citation>
    <scope>NUCLEOTIDE SEQUENCE [LARGE SCALE GENOMIC DNA]</scope>
    <source>
        <strain evidence="1 2">JCM 15296</strain>
    </source>
</reference>
<dbReference type="EMBL" id="AP022577">
    <property type="protein sequence ID" value="BBX87982.1"/>
    <property type="molecule type" value="Genomic_DNA"/>
</dbReference>
<protein>
    <submittedName>
        <fullName evidence="1">Uncharacterized protein</fullName>
    </submittedName>
</protein>
<keyword evidence="2" id="KW-1185">Reference proteome</keyword>
<dbReference type="Proteomes" id="UP000465609">
    <property type="component" value="Chromosome"/>
</dbReference>
<sequence length="78" mass="8741">MKVSVKDTLSYDPSPIVIEHTDIATTVLERWPDRRTDEQKVVALQEAINAGHYSTSPLGFISVRDLTDFLGLTLQLVQ</sequence>
<evidence type="ECO:0000313" key="2">
    <source>
        <dbReference type="Proteomes" id="UP000465609"/>
    </source>
</evidence>
<gene>
    <name evidence="1" type="ORF">MAUB_58550</name>
</gene>
<evidence type="ECO:0000313" key="1">
    <source>
        <dbReference type="EMBL" id="BBX87982.1"/>
    </source>
</evidence>
<name>A0ABN5Z3Z4_9MYCO</name>